<proteinExistence type="predicted"/>
<dbReference type="EMBL" id="KK100466">
    <property type="protein sequence ID" value="KIZ05714.1"/>
    <property type="molecule type" value="Genomic_DNA"/>
</dbReference>
<evidence type="ECO:0000313" key="2">
    <source>
        <dbReference type="Proteomes" id="UP000054498"/>
    </source>
</evidence>
<reference evidence="1 2" key="1">
    <citation type="journal article" date="2013" name="BMC Genomics">
        <title>Reconstruction of the lipid metabolism for the microalga Monoraphidium neglectum from its genome sequence reveals characteristics suitable for biofuel production.</title>
        <authorList>
            <person name="Bogen C."/>
            <person name="Al-Dilaimi A."/>
            <person name="Albersmeier A."/>
            <person name="Wichmann J."/>
            <person name="Grundmann M."/>
            <person name="Rupp O."/>
            <person name="Lauersen K.J."/>
            <person name="Blifernez-Klassen O."/>
            <person name="Kalinowski J."/>
            <person name="Goesmann A."/>
            <person name="Mussgnug J.H."/>
            <person name="Kruse O."/>
        </authorList>
    </citation>
    <scope>NUCLEOTIDE SEQUENCE [LARGE SCALE GENOMIC DNA]</scope>
    <source>
        <strain evidence="1 2">SAG 48.87</strain>
    </source>
</reference>
<name>A0A0D2LGV3_9CHLO</name>
<keyword evidence="2" id="KW-1185">Reference proteome</keyword>
<evidence type="ECO:0000313" key="1">
    <source>
        <dbReference type="EMBL" id="KIZ05714.1"/>
    </source>
</evidence>
<dbReference type="GeneID" id="25735124"/>
<dbReference type="AlphaFoldDB" id="A0A0D2LGV3"/>
<dbReference type="KEGG" id="mng:MNEG_2246"/>
<accession>A0A0D2LGV3</accession>
<protein>
    <submittedName>
        <fullName evidence="1">Uncharacterized protein</fullName>
    </submittedName>
</protein>
<gene>
    <name evidence="1" type="ORF">MNEG_2246</name>
</gene>
<dbReference type="Proteomes" id="UP000054498">
    <property type="component" value="Unassembled WGS sequence"/>
</dbReference>
<dbReference type="OrthoDB" id="10388930at2759"/>
<dbReference type="RefSeq" id="XP_013904733.1">
    <property type="nucleotide sequence ID" value="XM_014049279.1"/>
</dbReference>
<sequence length="75" mass="8166">MVALGGDAGAAVMRPGAISWRKAIFPWRRKRGMQVGIETAADASVSMQHDFNSEQAGSGFKLNFDVKELNLVCRI</sequence>
<organism evidence="1 2">
    <name type="scientific">Monoraphidium neglectum</name>
    <dbReference type="NCBI Taxonomy" id="145388"/>
    <lineage>
        <taxon>Eukaryota</taxon>
        <taxon>Viridiplantae</taxon>
        <taxon>Chlorophyta</taxon>
        <taxon>core chlorophytes</taxon>
        <taxon>Chlorophyceae</taxon>
        <taxon>CS clade</taxon>
        <taxon>Sphaeropleales</taxon>
        <taxon>Selenastraceae</taxon>
        <taxon>Monoraphidium</taxon>
    </lineage>
</organism>